<reference evidence="13" key="1">
    <citation type="submission" date="2022-11" db="UniProtKB">
        <authorList>
            <consortium name="WormBaseParasite"/>
        </authorList>
    </citation>
    <scope>IDENTIFICATION</scope>
</reference>
<evidence type="ECO:0000313" key="12">
    <source>
        <dbReference type="Proteomes" id="UP000887566"/>
    </source>
</evidence>
<evidence type="ECO:0000256" key="4">
    <source>
        <dbReference type="ARBA" id="ARBA00022737"/>
    </source>
</evidence>
<dbReference type="GO" id="GO:0097730">
    <property type="term" value="C:non-motile cilium"/>
    <property type="evidence" value="ECO:0007669"/>
    <property type="project" value="TreeGrafter"/>
</dbReference>
<dbReference type="PROSITE" id="PS50294">
    <property type="entry name" value="WD_REPEATS_REGION"/>
    <property type="match status" value="1"/>
</dbReference>
<sequence>MFSCSVYDLAFKPDGSELLVAADTKVLVYDGSDGTLLQALKGHKDTVYCVAFSHNGERFASGSADRCVIIWTEQHEGTLKYTHNESLQCIAFSPIVCSLLSCAVNDFGIWGVSQKSVTKQKTGSRCTSCAWSPDGRLYAVGMFNGTVSLRTASNNEEIKKIERPSGEPVWTMCFSPGSYGDKGTAANRRLSSVSDVGDLSYGGDILAIGDWGQSVGFYDMEGNMLSKENKDLDYDPCGMDYFNNGEFLVMAGSNREVLLYSREGTNLGTVAQMDTWVWTVKAKPGSHTIVVGCVDGTLACYHLMFSTVHGLHRERYAFRENMTDVVVQDLTRDLKVRIRCHDLVRKVAVYHHRLAIQLSDRVHVYRQISGDKENESLDYRIIERIEESFECSLLVVCAQHLILCQEKRLQCYDFKGLKQREWVLDALIRYIKVIGGPPGREAILVGLKNGQVSKIFVDNPFPVDMLQIKNAVRCLDISHLRRKLAIVDEHGVCLVYDAKSKELLFQEPNTNSVAWNADNEDLLCFSGSGSLSIKAQNFPSYQQRMQGFVVGFSGKRVFCLHMYAMSAVEVPLSNQLYQFLERQMYRDAYELASLGVTESDWEILAMDALQAMDLDTSKKAFHRVRNFRFLELINDIEERRRRGESNKTLFLAEVCAYRGEFRHAAQLYQEAGNEQRALDMFTDLRMFDQAQELLAQASGETQKSLIRKRADWAQNSNEPRVAAEMFIAAGDYDKAVRLMVDYDWLDMMVTLMRKLDRSDVEPLRMMAKYFVERGEFTLAAEVYNLLNDTRSLVLMYVGAHNWEDAFAIADRNPQFKDDVYLPYARWLAENDRFEEAQNAFHKAGRQQEALHVLEQLTENAVRESRFMDAGYYYWMLSMQYLDRAAEKEDTQQDFIAKFHDSQKFAEIYYAYHAIHRYLAEPFTSYQPEALLNIARFLLHEIGVIPPNRVSKVGILYTLAKQGKLLGAYKLARHAFEKLQTMKPPARFQQLIDLGSIQIRAKPFNDNEDLMPMCYRCGTSNPMLNNSGNICLHCKTPFVFSYVSFEVLPLVEFACDDDIPDKEAIELIAAEPPLTDTEHALKDPFKQRSHLDVTSGALLKVNRATLISLNKTEVIVAEWPKPLKTRYYRNMIPEISVSKCPNCHRVFHVDDYELAVLQEGHCPFCRGKNEEILRGHLTDEELDI</sequence>
<feature type="repeat" description="WD" evidence="7">
    <location>
        <begin position="40"/>
        <end position="71"/>
    </location>
</feature>
<dbReference type="InterPro" id="IPR036322">
    <property type="entry name" value="WD40_repeat_dom_sf"/>
</dbReference>
<dbReference type="PANTHER" id="PTHR12764:SF4">
    <property type="entry name" value="INTRAFLAGELLAR TRANSPORT PROTEIN 122 HOMOLOG"/>
    <property type="match status" value="1"/>
</dbReference>
<keyword evidence="12" id="KW-1185">Reference proteome</keyword>
<keyword evidence="6" id="KW-0966">Cell projection</keyword>
<dbReference type="InterPro" id="IPR015943">
    <property type="entry name" value="WD40/YVTN_repeat-like_dom_sf"/>
</dbReference>
<feature type="domain" description="Intraflagellar transport protein 122 homolog TPR" evidence="11">
    <location>
        <begin position="573"/>
        <end position="952"/>
    </location>
</feature>
<proteinExistence type="predicted"/>
<evidence type="ECO:0000256" key="5">
    <source>
        <dbReference type="ARBA" id="ARBA00023069"/>
    </source>
</evidence>
<dbReference type="SUPFAM" id="SSF50978">
    <property type="entry name" value="WD40 repeat-like"/>
    <property type="match status" value="2"/>
</dbReference>
<dbReference type="GO" id="GO:0035721">
    <property type="term" value="P:intraciliary retrograde transport"/>
    <property type="evidence" value="ECO:0007669"/>
    <property type="project" value="TreeGrafter"/>
</dbReference>
<evidence type="ECO:0000256" key="1">
    <source>
        <dbReference type="ARBA" id="ARBA00004138"/>
    </source>
</evidence>
<keyword evidence="3 7" id="KW-0853">WD repeat</keyword>
<comment type="subcellular location">
    <subcellularLocation>
        <location evidence="1">Cell projection</location>
        <location evidence="1">Cilium</location>
    </subcellularLocation>
</comment>
<evidence type="ECO:0000256" key="6">
    <source>
        <dbReference type="ARBA" id="ARBA00023273"/>
    </source>
</evidence>
<dbReference type="Pfam" id="PF25144">
    <property type="entry name" value="Zn_ribbon_IFT122"/>
    <property type="match status" value="1"/>
</dbReference>
<dbReference type="WBParaSite" id="PSAMB.scaffold93size81355.g1692.t1">
    <property type="protein sequence ID" value="PSAMB.scaffold93size81355.g1692.t1"/>
    <property type="gene ID" value="PSAMB.scaffold93size81355.g1692"/>
</dbReference>
<dbReference type="InterPro" id="IPR056153">
    <property type="entry name" value="Beta-prop_IFT122_1st"/>
</dbReference>
<dbReference type="GO" id="GO:0030991">
    <property type="term" value="C:intraciliary transport particle A"/>
    <property type="evidence" value="ECO:0007669"/>
    <property type="project" value="TreeGrafter"/>
</dbReference>
<feature type="domain" description="IFT122 first beta-propeller" evidence="9">
    <location>
        <begin position="6"/>
        <end position="179"/>
    </location>
</feature>
<evidence type="ECO:0000259" key="8">
    <source>
        <dbReference type="Pfam" id="PF23377"/>
    </source>
</evidence>
<dbReference type="AlphaFoldDB" id="A0A914XQX1"/>
<dbReference type="Pfam" id="PF25143">
    <property type="entry name" value="Zn_ribbon_IFT122_C"/>
    <property type="match status" value="1"/>
</dbReference>
<feature type="domain" description="IFT122 zinc ribbon" evidence="10">
    <location>
        <begin position="1006"/>
        <end position="1050"/>
    </location>
</feature>
<evidence type="ECO:0000259" key="11">
    <source>
        <dbReference type="Pfam" id="PF25295"/>
    </source>
</evidence>
<dbReference type="GO" id="GO:1905515">
    <property type="term" value="P:non-motile cilium assembly"/>
    <property type="evidence" value="ECO:0007669"/>
    <property type="project" value="TreeGrafter"/>
</dbReference>
<dbReference type="Pfam" id="PF23381">
    <property type="entry name" value="Beta-prop_IFT122_1st"/>
    <property type="match status" value="2"/>
</dbReference>
<dbReference type="PROSITE" id="PS50082">
    <property type="entry name" value="WD_REPEATS_2"/>
    <property type="match status" value="1"/>
</dbReference>
<dbReference type="GO" id="GO:0061512">
    <property type="term" value="P:protein localization to cilium"/>
    <property type="evidence" value="ECO:0007669"/>
    <property type="project" value="TreeGrafter"/>
</dbReference>
<dbReference type="Proteomes" id="UP000887566">
    <property type="component" value="Unplaced"/>
</dbReference>
<keyword evidence="4" id="KW-0677">Repeat</keyword>
<dbReference type="InterPro" id="IPR057411">
    <property type="entry name" value="TPR_IFT122"/>
</dbReference>
<evidence type="ECO:0000259" key="10">
    <source>
        <dbReference type="Pfam" id="PF25144"/>
    </source>
</evidence>
<dbReference type="InterPro" id="IPR056152">
    <property type="entry name" value="Beta-prop_IFT122_2nd"/>
</dbReference>
<dbReference type="Gene3D" id="1.25.40.470">
    <property type="match status" value="2"/>
</dbReference>
<dbReference type="InterPro" id="IPR039857">
    <property type="entry name" value="Ift122/121"/>
</dbReference>
<evidence type="ECO:0000313" key="13">
    <source>
        <dbReference type="WBParaSite" id="PSAMB.scaffold93size81355.g1692.t1"/>
    </source>
</evidence>
<accession>A0A914XQX1</accession>
<evidence type="ECO:0000256" key="2">
    <source>
        <dbReference type="ARBA" id="ARBA00019442"/>
    </source>
</evidence>
<feature type="domain" description="IFT122 first beta-propeller" evidence="9">
    <location>
        <begin position="201"/>
        <end position="303"/>
    </location>
</feature>
<protein>
    <recommendedName>
        <fullName evidence="2">Intraflagellar transport protein 122 homolog</fullName>
    </recommendedName>
</protein>
<keyword evidence="5" id="KW-0969">Cilium</keyword>
<dbReference type="SMART" id="SM00320">
    <property type="entry name" value="WD40"/>
    <property type="match status" value="6"/>
</dbReference>
<dbReference type="Pfam" id="PF23377">
    <property type="entry name" value="Beta-prop_IFT122_2nd"/>
    <property type="match status" value="1"/>
</dbReference>
<evidence type="ECO:0000259" key="9">
    <source>
        <dbReference type="Pfam" id="PF23381"/>
    </source>
</evidence>
<name>A0A914XQX1_9BILA</name>
<dbReference type="Pfam" id="PF25295">
    <property type="entry name" value="TPR_IFT122"/>
    <property type="match status" value="1"/>
</dbReference>
<dbReference type="Gene3D" id="2.130.10.10">
    <property type="entry name" value="YVTN repeat-like/Quinoprotein amine dehydrogenase"/>
    <property type="match status" value="2"/>
</dbReference>
<feature type="domain" description="IFT122 second beta-propeller" evidence="8">
    <location>
        <begin position="309"/>
        <end position="565"/>
    </location>
</feature>
<organism evidence="12 13">
    <name type="scientific">Plectus sambesii</name>
    <dbReference type="NCBI Taxonomy" id="2011161"/>
    <lineage>
        <taxon>Eukaryota</taxon>
        <taxon>Metazoa</taxon>
        <taxon>Ecdysozoa</taxon>
        <taxon>Nematoda</taxon>
        <taxon>Chromadorea</taxon>
        <taxon>Plectida</taxon>
        <taxon>Plectina</taxon>
        <taxon>Plectoidea</taxon>
        <taxon>Plectidae</taxon>
        <taxon>Plectus</taxon>
    </lineage>
</organism>
<dbReference type="InterPro" id="IPR056838">
    <property type="entry name" value="Zn_ribbon_IFT122"/>
</dbReference>
<evidence type="ECO:0000256" key="7">
    <source>
        <dbReference type="PROSITE-ProRule" id="PRU00221"/>
    </source>
</evidence>
<evidence type="ECO:0000256" key="3">
    <source>
        <dbReference type="ARBA" id="ARBA00022574"/>
    </source>
</evidence>
<dbReference type="InterPro" id="IPR001680">
    <property type="entry name" value="WD40_rpt"/>
</dbReference>
<dbReference type="PANTHER" id="PTHR12764">
    <property type="entry name" value="WD REPEAT DOMAIN-RELATED"/>
    <property type="match status" value="1"/>
</dbReference>